<evidence type="ECO:0000256" key="3">
    <source>
        <dbReference type="ARBA" id="ARBA00005985"/>
    </source>
</evidence>
<feature type="transmembrane region" description="Helical" evidence="8">
    <location>
        <begin position="218"/>
        <end position="238"/>
    </location>
</feature>
<dbReference type="PANTHER" id="PTHR11048">
    <property type="entry name" value="PRENYLTRANSFERASES"/>
    <property type="match status" value="1"/>
</dbReference>
<evidence type="ECO:0000256" key="5">
    <source>
        <dbReference type="ARBA" id="ARBA00022692"/>
    </source>
</evidence>
<dbReference type="AlphaFoldDB" id="A0A2Z2M760"/>
<dbReference type="OrthoDB" id="56630at2157"/>
<reference evidence="9 10" key="1">
    <citation type="submission" date="2016-03" db="EMBL/GenBank/DDBJ databases">
        <title>Complete genome sequence of Thermococcus profundus strain DT5432.</title>
        <authorList>
            <person name="Oger P.M."/>
        </authorList>
    </citation>
    <scope>NUCLEOTIDE SEQUENCE [LARGE SCALE GENOMIC DNA]</scope>
    <source>
        <strain evidence="9 10">DT 5432</strain>
    </source>
</reference>
<dbReference type="CDD" id="cd13959">
    <property type="entry name" value="PT_UbiA_COQ2"/>
    <property type="match status" value="1"/>
</dbReference>
<dbReference type="Proteomes" id="UP000250179">
    <property type="component" value="Chromosome"/>
</dbReference>
<dbReference type="FunFam" id="1.10.357.140:FF:000008">
    <property type="entry name" value="4-hydroxybenzoate octaprenyltransferase"/>
    <property type="match status" value="1"/>
</dbReference>
<dbReference type="InterPro" id="IPR000537">
    <property type="entry name" value="UbiA_prenyltransferase"/>
</dbReference>
<gene>
    <name evidence="9" type="ORF">A3L09_01425</name>
</gene>
<feature type="transmembrane region" description="Helical" evidence="8">
    <location>
        <begin position="244"/>
        <end position="266"/>
    </location>
</feature>
<dbReference type="KEGG" id="tprf:A3L09_01425"/>
<evidence type="ECO:0000313" key="10">
    <source>
        <dbReference type="Proteomes" id="UP000250179"/>
    </source>
</evidence>
<keyword evidence="4 9" id="KW-0808">Transferase</keyword>
<dbReference type="InterPro" id="IPR006371">
    <property type="entry name" value="Polyprenyltransferase_UbiA-li"/>
</dbReference>
<dbReference type="NCBIfam" id="NF009609">
    <property type="entry name" value="PRK13106.1"/>
    <property type="match status" value="1"/>
</dbReference>
<feature type="transmembrane region" description="Helical" evidence="8">
    <location>
        <begin position="144"/>
        <end position="163"/>
    </location>
</feature>
<dbReference type="EMBL" id="CP014862">
    <property type="protein sequence ID" value="ASJ02017.1"/>
    <property type="molecule type" value="Genomic_DNA"/>
</dbReference>
<evidence type="ECO:0000256" key="7">
    <source>
        <dbReference type="ARBA" id="ARBA00023136"/>
    </source>
</evidence>
<evidence type="ECO:0000256" key="8">
    <source>
        <dbReference type="SAM" id="Phobius"/>
    </source>
</evidence>
<organism evidence="9 10">
    <name type="scientific">Thermococcus profundus</name>
    <dbReference type="NCBI Taxonomy" id="49899"/>
    <lineage>
        <taxon>Archaea</taxon>
        <taxon>Methanobacteriati</taxon>
        <taxon>Methanobacteriota</taxon>
        <taxon>Thermococci</taxon>
        <taxon>Thermococcales</taxon>
        <taxon>Thermococcaceae</taxon>
        <taxon>Thermococcus</taxon>
    </lineage>
</organism>
<dbReference type="PANTHER" id="PTHR11048:SF28">
    <property type="entry name" value="4-HYDROXYBENZOATE POLYPRENYLTRANSFERASE, MITOCHONDRIAL"/>
    <property type="match status" value="1"/>
</dbReference>
<dbReference type="GeneID" id="33319029"/>
<proteinExistence type="inferred from homology"/>
<dbReference type="InterPro" id="IPR044878">
    <property type="entry name" value="UbiA_sf"/>
</dbReference>
<evidence type="ECO:0000256" key="2">
    <source>
        <dbReference type="ARBA" id="ARBA00004651"/>
    </source>
</evidence>
<sequence>MAFDPGEVGKASRFHALMRLVRIEHTLFSLPYAYVGAFLSGFKVTLWEIIWMSLALLGLRTATMAYNNIADLDIDSQNPRTWNRPLIKGAVRISDAWWLVVVGSSLYFVSAVLLNFWTAVLSPIPWIIAMSYSGAKRKHSFPHLHLGLTLALAVTAGTIAAGGDEANLLVLLERVPWAFFFGVLFWVAGFDTIYAIMDYEFDVKHGVGSIPARFGIEKALKIAFIFHLIAIAFFGLAIPLYNLGWIYALGWLIGSALIIYENVIVWRDLENVPKAFNLNIPIGLILTLAAIADVLVKLYGGG</sequence>
<keyword evidence="10" id="KW-1185">Reference proteome</keyword>
<accession>A0A2Z2M760</accession>
<evidence type="ECO:0000256" key="4">
    <source>
        <dbReference type="ARBA" id="ARBA00022679"/>
    </source>
</evidence>
<dbReference type="NCBIfam" id="TIGR01475">
    <property type="entry name" value="ubiA_other"/>
    <property type="match status" value="1"/>
</dbReference>
<dbReference type="RefSeq" id="WP_088857286.1">
    <property type="nucleotide sequence ID" value="NZ_CP014862.1"/>
</dbReference>
<comment type="subcellular location">
    <subcellularLocation>
        <location evidence="2">Cell membrane</location>
        <topology evidence="2">Multi-pass membrane protein</topology>
    </subcellularLocation>
</comment>
<comment type="cofactor">
    <cofactor evidence="1">
        <name>Mg(2+)</name>
        <dbReference type="ChEBI" id="CHEBI:18420"/>
    </cofactor>
</comment>
<dbReference type="Pfam" id="PF01040">
    <property type="entry name" value="UbiA"/>
    <property type="match status" value="1"/>
</dbReference>
<dbReference type="GO" id="GO:0016765">
    <property type="term" value="F:transferase activity, transferring alkyl or aryl (other than methyl) groups"/>
    <property type="evidence" value="ECO:0007669"/>
    <property type="project" value="InterPro"/>
</dbReference>
<keyword evidence="7 8" id="KW-0472">Membrane</keyword>
<keyword evidence="6 8" id="KW-1133">Transmembrane helix</keyword>
<feature type="transmembrane region" description="Helical" evidence="8">
    <location>
        <begin position="175"/>
        <end position="197"/>
    </location>
</feature>
<evidence type="ECO:0000256" key="6">
    <source>
        <dbReference type="ARBA" id="ARBA00022989"/>
    </source>
</evidence>
<comment type="similarity">
    <text evidence="3">Belongs to the UbiA prenyltransferase family.</text>
</comment>
<evidence type="ECO:0000313" key="9">
    <source>
        <dbReference type="EMBL" id="ASJ02017.1"/>
    </source>
</evidence>
<keyword evidence="5 8" id="KW-0812">Transmembrane</keyword>
<dbReference type="Gene3D" id="1.20.120.1780">
    <property type="entry name" value="UbiA prenyltransferase"/>
    <property type="match status" value="1"/>
</dbReference>
<protein>
    <submittedName>
        <fullName evidence="9">4-hydroxybenzoate octaprenyltransferase</fullName>
    </submittedName>
</protein>
<dbReference type="GO" id="GO:0005886">
    <property type="term" value="C:plasma membrane"/>
    <property type="evidence" value="ECO:0007669"/>
    <property type="project" value="UniProtKB-SubCell"/>
</dbReference>
<dbReference type="InterPro" id="IPR039653">
    <property type="entry name" value="Prenyltransferase"/>
</dbReference>
<feature type="transmembrane region" description="Helical" evidence="8">
    <location>
        <begin position="278"/>
        <end position="299"/>
    </location>
</feature>
<name>A0A2Z2M760_THEPR</name>
<evidence type="ECO:0000256" key="1">
    <source>
        <dbReference type="ARBA" id="ARBA00001946"/>
    </source>
</evidence>
<dbReference type="Gene3D" id="1.10.357.140">
    <property type="entry name" value="UbiA prenyltransferase"/>
    <property type="match status" value="1"/>
</dbReference>
<dbReference type="FunFam" id="1.20.120.1780:FF:000001">
    <property type="entry name" value="4-hydroxybenzoate octaprenyltransferase"/>
    <property type="match status" value="1"/>
</dbReference>